<evidence type="ECO:0000313" key="1">
    <source>
        <dbReference type="EMBL" id="AJD43957.1"/>
    </source>
</evidence>
<protein>
    <submittedName>
        <fullName evidence="1">Uncharacterized protein</fullName>
    </submittedName>
</protein>
<organism evidence="1 2">
    <name type="scientific">Rhizobium gallicum bv. gallicum R602sp</name>
    <dbReference type="NCBI Taxonomy" id="1041138"/>
    <lineage>
        <taxon>Bacteria</taxon>
        <taxon>Pseudomonadati</taxon>
        <taxon>Pseudomonadota</taxon>
        <taxon>Alphaproteobacteria</taxon>
        <taxon>Hyphomicrobiales</taxon>
        <taxon>Rhizobiaceae</taxon>
        <taxon>Rhizobium/Agrobacterium group</taxon>
        <taxon>Rhizobium</taxon>
    </lineage>
</organism>
<keyword evidence="1" id="KW-0614">Plasmid</keyword>
<sequence>MAFDSIYDRVKVVRCCLANRPMPRQMMPIVSVALANQSFLQKFRTMNGGIAENGFFRRSFGGRSYFISRAQMRQSV</sequence>
<name>A0A0B4XBQ6_9HYPH</name>
<dbReference type="KEGG" id="rga:RGR602_PB00427"/>
<proteinExistence type="predicted"/>
<evidence type="ECO:0000313" key="2">
    <source>
        <dbReference type="Proteomes" id="UP000031368"/>
    </source>
</evidence>
<dbReference type="HOGENOM" id="CLU_2651945_0_0_5"/>
<gene>
    <name evidence="1" type="ORF">RGR602_PB00427</name>
</gene>
<keyword evidence="2" id="KW-1185">Reference proteome</keyword>
<dbReference type="EMBL" id="CP006879">
    <property type="protein sequence ID" value="AJD43957.1"/>
    <property type="molecule type" value="Genomic_DNA"/>
</dbReference>
<geneLocation type="plasmid" evidence="1 2">
    <name>pRgalR602b</name>
</geneLocation>
<dbReference type="AlphaFoldDB" id="A0A0B4XBQ6"/>
<reference evidence="1 2" key="1">
    <citation type="submission" date="2013-11" db="EMBL/GenBank/DDBJ databases">
        <title>Complete genome sequence of Rhizobium gallicum bv. gallicum R602.</title>
        <authorList>
            <person name="Bustos P."/>
            <person name="Santamaria R.I."/>
            <person name="Lozano L."/>
            <person name="Acosta J.L."/>
            <person name="Ormeno-Orrillo E."/>
            <person name="Rogel M.A."/>
            <person name="Romero D."/>
            <person name="Cevallos M.A."/>
            <person name="Martinez-Romero E."/>
            <person name="Gonzalez V."/>
        </authorList>
    </citation>
    <scope>NUCLEOTIDE SEQUENCE [LARGE SCALE GENOMIC DNA]</scope>
    <source>
        <strain evidence="1 2">R602</strain>
        <plasmid evidence="1 2">pRgalR602b</plasmid>
    </source>
</reference>
<accession>A0A0B4XBQ6</accession>
<dbReference type="Proteomes" id="UP000031368">
    <property type="component" value="Plasmid pRgalR602b"/>
</dbReference>